<keyword evidence="2" id="KW-1185">Reference proteome</keyword>
<protein>
    <submittedName>
        <fullName evidence="1">DUF2949 domain-containing protein</fullName>
    </submittedName>
</protein>
<dbReference type="AlphaFoldDB" id="A0A8J7Z718"/>
<gene>
    <name evidence="1" type="ORF">GS601_17660</name>
</gene>
<comment type="caution">
    <text evidence="1">The sequence shown here is derived from an EMBL/GenBank/DDBJ whole genome shotgun (WGS) entry which is preliminary data.</text>
</comment>
<evidence type="ECO:0000313" key="2">
    <source>
        <dbReference type="Proteomes" id="UP000646053"/>
    </source>
</evidence>
<proteinExistence type="predicted"/>
<name>A0A8J7Z718_9CYAN</name>
<organism evidence="1 2">
    <name type="scientific">Myxacorys almedinensis A</name>
    <dbReference type="NCBI Taxonomy" id="2690445"/>
    <lineage>
        <taxon>Bacteria</taxon>
        <taxon>Bacillati</taxon>
        <taxon>Cyanobacteriota</taxon>
        <taxon>Cyanophyceae</taxon>
        <taxon>Leptolyngbyales</taxon>
        <taxon>Leptolyngbyaceae</taxon>
        <taxon>Myxacorys</taxon>
        <taxon>Myxacorys almedinensis</taxon>
    </lineage>
</organism>
<accession>A0A8J7Z718</accession>
<evidence type="ECO:0000313" key="1">
    <source>
        <dbReference type="EMBL" id="NDJ19091.1"/>
    </source>
</evidence>
<dbReference type="Pfam" id="PF11165">
    <property type="entry name" value="DUF2949"/>
    <property type="match status" value="1"/>
</dbReference>
<reference evidence="1" key="1">
    <citation type="submission" date="2019-12" db="EMBL/GenBank/DDBJ databases">
        <title>High-Quality draft genome sequences of three cyanobacteria isolated from the limestone walls of the Old Cathedral of Coimbra.</title>
        <authorList>
            <person name="Tiago I."/>
            <person name="Soares F."/>
            <person name="Portugal A."/>
        </authorList>
    </citation>
    <scope>NUCLEOTIDE SEQUENCE</scope>
    <source>
        <strain evidence="1">A</strain>
    </source>
</reference>
<dbReference type="EMBL" id="WVIE01000024">
    <property type="protein sequence ID" value="NDJ19091.1"/>
    <property type="molecule type" value="Genomic_DNA"/>
</dbReference>
<sequence length="66" mass="7671">MNNLDSNHQKLVRFLAEELAIAPSSIAMAMRYAHHDRGPLPMILWRYGFVSLEQLNQIFEWTANNV</sequence>
<dbReference type="InterPro" id="IPR021336">
    <property type="entry name" value="DUF2949"/>
</dbReference>
<dbReference type="Proteomes" id="UP000646053">
    <property type="component" value="Unassembled WGS sequence"/>
</dbReference>